<gene>
    <name evidence="3" type="ORF">CNBG_3835</name>
</gene>
<evidence type="ECO:0000313" key="3">
    <source>
        <dbReference type="EMBL" id="KGB78273.1"/>
    </source>
</evidence>
<dbReference type="VEuPathDB" id="FungiDB:CNBG_3835"/>
<dbReference type="GeneID" id="88180085"/>
<accession>A0A095EME1</accession>
<dbReference type="OrthoDB" id="2121326at2759"/>
<dbReference type="Gene3D" id="3.40.30.10">
    <property type="entry name" value="Glutaredoxin"/>
    <property type="match status" value="1"/>
</dbReference>
<name>A0A095EME1_CRYD2</name>
<organism evidence="3 4">
    <name type="scientific">Cryptococcus deuterogattii (strain R265)</name>
    <name type="common">Cryptococcus gattii VGII (strain R265)</name>
    <dbReference type="NCBI Taxonomy" id="294750"/>
    <lineage>
        <taxon>Eukaryota</taxon>
        <taxon>Fungi</taxon>
        <taxon>Dikarya</taxon>
        <taxon>Basidiomycota</taxon>
        <taxon>Agaricomycotina</taxon>
        <taxon>Tremellomycetes</taxon>
        <taxon>Tremellales</taxon>
        <taxon>Cryptococcaceae</taxon>
        <taxon>Cryptococcus</taxon>
        <taxon>Cryptococcus gattii species complex</taxon>
    </lineage>
</organism>
<dbReference type="OMA" id="VLVIMQN"/>
<comment type="similarity">
    <text evidence="1">Belongs to the thioredoxin family.</text>
</comment>
<dbReference type="STRING" id="294750.A0A095EME1"/>
<dbReference type="PANTHER" id="PTHR43601">
    <property type="entry name" value="THIOREDOXIN, MITOCHONDRIAL"/>
    <property type="match status" value="1"/>
</dbReference>
<reference evidence="3 4" key="2">
    <citation type="journal article" date="2018" name="Proc. Natl. Acad. Sci.">
        <title>RNAi is a critical determinant of centromere evolution in closely related fungi.</title>
        <authorList>
            <person name="Yadav V."/>
            <person name="Sun S."/>
            <person name="Billmyre R.B."/>
            <person name="Thimmappa B.C."/>
            <person name="Shea T."/>
            <person name="Lintner R."/>
            <person name="Bakkeren G."/>
            <person name="Cuomo C.A."/>
            <person name="Heitman J."/>
            <person name="Sanyal K."/>
        </authorList>
    </citation>
    <scope>NUCLEOTIDE SEQUENCE [LARGE SCALE GENOMIC DNA]</scope>
    <source>
        <strain evidence="3 4">R265</strain>
    </source>
</reference>
<evidence type="ECO:0000313" key="4">
    <source>
        <dbReference type="Proteomes" id="UP000029445"/>
    </source>
</evidence>
<dbReference type="SUPFAM" id="SSF52833">
    <property type="entry name" value="Thioredoxin-like"/>
    <property type="match status" value="1"/>
</dbReference>
<sequence>MLGHFSKSVRLSVAPLRASLTQRAFHASPIARDHILDASDEVFEKRALDSGNSKPVLVDFYASWCQPCRVLTPLLKRVTGPESNYDLLTINVDDYPEVAAKYKVSALPTVVAFKNGAVKNKFVGFRGQDDISKFLGML</sequence>
<dbReference type="Pfam" id="PF00085">
    <property type="entry name" value="Thioredoxin"/>
    <property type="match status" value="1"/>
</dbReference>
<keyword evidence="4" id="KW-1185">Reference proteome</keyword>
<dbReference type="EMBL" id="CP025769">
    <property type="protein sequence ID" value="KGB78273.1"/>
    <property type="molecule type" value="Genomic_DNA"/>
</dbReference>
<dbReference type="CDD" id="cd02947">
    <property type="entry name" value="TRX_family"/>
    <property type="match status" value="1"/>
</dbReference>
<dbReference type="AlphaFoldDB" id="A0A095EME1"/>
<dbReference type="PRINTS" id="PR00421">
    <property type="entry name" value="THIOREDOXIN"/>
</dbReference>
<dbReference type="KEGG" id="cdeu:CNBG_3835"/>
<dbReference type="InterPro" id="IPR036249">
    <property type="entry name" value="Thioredoxin-like_sf"/>
</dbReference>
<feature type="domain" description="Thioredoxin" evidence="2">
    <location>
        <begin position="16"/>
        <end position="138"/>
    </location>
</feature>
<evidence type="ECO:0000259" key="2">
    <source>
        <dbReference type="PROSITE" id="PS51352"/>
    </source>
</evidence>
<dbReference type="GO" id="GO:0005739">
    <property type="term" value="C:mitochondrion"/>
    <property type="evidence" value="ECO:0007669"/>
    <property type="project" value="TreeGrafter"/>
</dbReference>
<dbReference type="InterPro" id="IPR013766">
    <property type="entry name" value="Thioredoxin_domain"/>
</dbReference>
<proteinExistence type="inferred from homology"/>
<reference evidence="3 4" key="1">
    <citation type="journal article" date="2011" name="MBio">
        <title>Genome variation in Cryptococcus gattii, an emerging pathogen of immunocompetent hosts.</title>
        <authorList>
            <person name="D'Souza C.A."/>
            <person name="Kronstad J.W."/>
            <person name="Taylor G."/>
            <person name="Warren R."/>
            <person name="Yuen M."/>
            <person name="Hu G."/>
            <person name="Jung W.H."/>
            <person name="Sham A."/>
            <person name="Kidd S.E."/>
            <person name="Tangen K."/>
            <person name="Lee N."/>
            <person name="Zeilmaker T."/>
            <person name="Sawkins J."/>
            <person name="McVicker G."/>
            <person name="Shah S."/>
            <person name="Gnerre S."/>
            <person name="Griggs A."/>
            <person name="Zeng Q."/>
            <person name="Bartlett K."/>
            <person name="Li W."/>
            <person name="Wang X."/>
            <person name="Heitman J."/>
            <person name="Stajich J.E."/>
            <person name="Fraser J.A."/>
            <person name="Meyer W."/>
            <person name="Carter D."/>
            <person name="Schein J."/>
            <person name="Krzywinski M."/>
            <person name="Kwon-Chung K.J."/>
            <person name="Varma A."/>
            <person name="Wang J."/>
            <person name="Brunham R."/>
            <person name="Fyfe M."/>
            <person name="Ouellette B.F."/>
            <person name="Siddiqui A."/>
            <person name="Marra M."/>
            <person name="Jones S."/>
            <person name="Holt R."/>
            <person name="Birren B.W."/>
            <person name="Galagan J.E."/>
            <person name="Cuomo C.A."/>
        </authorList>
    </citation>
    <scope>NUCLEOTIDE SEQUENCE [LARGE SCALE GENOMIC DNA]</scope>
    <source>
        <strain evidence="3 4">R265</strain>
    </source>
</reference>
<dbReference type="GO" id="GO:0045454">
    <property type="term" value="P:cell redox homeostasis"/>
    <property type="evidence" value="ECO:0007669"/>
    <property type="project" value="TreeGrafter"/>
</dbReference>
<dbReference type="PANTHER" id="PTHR43601:SF3">
    <property type="entry name" value="THIOREDOXIN, MITOCHONDRIAL"/>
    <property type="match status" value="1"/>
</dbReference>
<dbReference type="Proteomes" id="UP000029445">
    <property type="component" value="Chromosome 11"/>
</dbReference>
<protein>
    <submittedName>
        <fullName evidence="3">Thioredoxin</fullName>
    </submittedName>
</protein>
<dbReference type="PROSITE" id="PS51352">
    <property type="entry name" value="THIOREDOXIN_2"/>
    <property type="match status" value="1"/>
</dbReference>
<dbReference type="HOGENOM" id="CLU_090389_11_0_1"/>
<evidence type="ECO:0000256" key="1">
    <source>
        <dbReference type="ARBA" id="ARBA00008987"/>
    </source>
</evidence>
<dbReference type="RefSeq" id="XP_062884028.1">
    <property type="nucleotide sequence ID" value="XM_063027810.1"/>
</dbReference>